<dbReference type="AlphaFoldDB" id="A0AAV0C650"/>
<evidence type="ECO:0000313" key="1">
    <source>
        <dbReference type="EMBL" id="CAH9067984.1"/>
    </source>
</evidence>
<evidence type="ECO:0000313" key="2">
    <source>
        <dbReference type="Proteomes" id="UP001152523"/>
    </source>
</evidence>
<reference evidence="1" key="1">
    <citation type="submission" date="2022-07" db="EMBL/GenBank/DDBJ databases">
        <authorList>
            <person name="Macas J."/>
            <person name="Novak P."/>
            <person name="Neumann P."/>
        </authorList>
    </citation>
    <scope>NUCLEOTIDE SEQUENCE</scope>
</reference>
<proteinExistence type="predicted"/>
<dbReference type="Proteomes" id="UP001152523">
    <property type="component" value="Unassembled WGS sequence"/>
</dbReference>
<keyword evidence="2" id="KW-1185">Reference proteome</keyword>
<accession>A0AAV0C650</accession>
<sequence length="101" mass="11075">MRLDGGGELECGRAVRWRRLVGDEGWHLEGGGWLGTKIRAWETTRRVWDDGGTHGSPTARRRRRLLMGEWRHLGGTAGCVRKAGLVADEGWGLRGGAPSLG</sequence>
<comment type="caution">
    <text evidence="1">The sequence shown here is derived from an EMBL/GenBank/DDBJ whole genome shotgun (WGS) entry which is preliminary data.</text>
</comment>
<name>A0AAV0C650_9ASTE</name>
<gene>
    <name evidence="1" type="ORF">CEPIT_LOCUS2686</name>
</gene>
<dbReference type="EMBL" id="CAMAPF010000014">
    <property type="protein sequence ID" value="CAH9067984.1"/>
    <property type="molecule type" value="Genomic_DNA"/>
</dbReference>
<organism evidence="1 2">
    <name type="scientific">Cuscuta epithymum</name>
    <dbReference type="NCBI Taxonomy" id="186058"/>
    <lineage>
        <taxon>Eukaryota</taxon>
        <taxon>Viridiplantae</taxon>
        <taxon>Streptophyta</taxon>
        <taxon>Embryophyta</taxon>
        <taxon>Tracheophyta</taxon>
        <taxon>Spermatophyta</taxon>
        <taxon>Magnoliopsida</taxon>
        <taxon>eudicotyledons</taxon>
        <taxon>Gunneridae</taxon>
        <taxon>Pentapetalae</taxon>
        <taxon>asterids</taxon>
        <taxon>lamiids</taxon>
        <taxon>Solanales</taxon>
        <taxon>Convolvulaceae</taxon>
        <taxon>Cuscuteae</taxon>
        <taxon>Cuscuta</taxon>
        <taxon>Cuscuta subgen. Cuscuta</taxon>
    </lineage>
</organism>
<protein>
    <submittedName>
        <fullName evidence="1">Uncharacterized protein</fullName>
    </submittedName>
</protein>